<evidence type="ECO:0008006" key="4">
    <source>
        <dbReference type="Google" id="ProtNLM"/>
    </source>
</evidence>
<name>A0A1H1AEF6_9ACTN</name>
<feature type="region of interest" description="Disordered" evidence="1">
    <location>
        <begin position="1"/>
        <end position="35"/>
    </location>
</feature>
<gene>
    <name evidence="2" type="ORF">SAMN04489764_0458</name>
</gene>
<dbReference type="STRING" id="35622.SAMN04489764_0458"/>
<organism evidence="2 3">
    <name type="scientific">Thermostaphylospora chromogena</name>
    <dbReference type="NCBI Taxonomy" id="35622"/>
    <lineage>
        <taxon>Bacteria</taxon>
        <taxon>Bacillati</taxon>
        <taxon>Actinomycetota</taxon>
        <taxon>Actinomycetes</taxon>
        <taxon>Streptosporangiales</taxon>
        <taxon>Thermomonosporaceae</taxon>
        <taxon>Thermostaphylospora</taxon>
    </lineage>
</organism>
<protein>
    <recommendedName>
        <fullName evidence="4">Asp23 family, cell envelope-related function</fullName>
    </recommendedName>
</protein>
<dbReference type="Proteomes" id="UP000217103">
    <property type="component" value="Unassembled WGS sequence"/>
</dbReference>
<dbReference type="AlphaFoldDB" id="A0A1H1AEF6"/>
<dbReference type="RefSeq" id="WP_341350652.1">
    <property type="nucleotide sequence ID" value="NZ_FNKK01000002.1"/>
</dbReference>
<evidence type="ECO:0000313" key="3">
    <source>
        <dbReference type="Proteomes" id="UP000217103"/>
    </source>
</evidence>
<dbReference type="EMBL" id="FNKK01000002">
    <property type="protein sequence ID" value="SDQ38083.1"/>
    <property type="molecule type" value="Genomic_DNA"/>
</dbReference>
<evidence type="ECO:0000256" key="1">
    <source>
        <dbReference type="SAM" id="MobiDB-lite"/>
    </source>
</evidence>
<sequence length="132" mass="14005">MSRRRRGSGAHRVAEPDVPPQRRDDDAPPPRRGEESYADLARALAERVRACPDVADLAAGPFGTIATYLPGGKVSGVAVRPGEVEIAIVARYGRPLPRIAEEVRDAVAPLIGDRRVHIVVEDVTVAASAAPA</sequence>
<evidence type="ECO:0000313" key="2">
    <source>
        <dbReference type="EMBL" id="SDQ38083.1"/>
    </source>
</evidence>
<keyword evidence="3" id="KW-1185">Reference proteome</keyword>
<proteinExistence type="predicted"/>
<feature type="compositionally biased region" description="Basic and acidic residues" evidence="1">
    <location>
        <begin position="12"/>
        <end position="35"/>
    </location>
</feature>
<accession>A0A1H1AEF6</accession>
<reference evidence="2 3" key="1">
    <citation type="submission" date="2016-10" db="EMBL/GenBank/DDBJ databases">
        <authorList>
            <person name="de Groot N.N."/>
        </authorList>
    </citation>
    <scope>NUCLEOTIDE SEQUENCE [LARGE SCALE GENOMIC DNA]</scope>
    <source>
        <strain evidence="2 3">DSM 43794</strain>
    </source>
</reference>